<dbReference type="Gene3D" id="2.40.160.50">
    <property type="entry name" value="membrane protein fhac: a member of the omp85/tpsb transporter family"/>
    <property type="match status" value="1"/>
</dbReference>
<dbReference type="EMBL" id="BARU01029328">
    <property type="protein sequence ID" value="GAH65623.1"/>
    <property type="molecule type" value="Genomic_DNA"/>
</dbReference>
<organism evidence="5">
    <name type="scientific">marine sediment metagenome</name>
    <dbReference type="NCBI Taxonomy" id="412755"/>
    <lineage>
        <taxon>unclassified sequences</taxon>
        <taxon>metagenomes</taxon>
        <taxon>ecological metagenomes</taxon>
    </lineage>
</organism>
<evidence type="ECO:0000259" key="4">
    <source>
        <dbReference type="Pfam" id="PF01103"/>
    </source>
</evidence>
<evidence type="ECO:0000313" key="5">
    <source>
        <dbReference type="EMBL" id="GAH65623.1"/>
    </source>
</evidence>
<keyword evidence="3" id="KW-1133">Transmembrane helix</keyword>
<evidence type="ECO:0000256" key="3">
    <source>
        <dbReference type="SAM" id="Phobius"/>
    </source>
</evidence>
<dbReference type="AlphaFoldDB" id="X1J794"/>
<feature type="transmembrane region" description="Helical" evidence="3">
    <location>
        <begin position="70"/>
        <end position="87"/>
    </location>
</feature>
<comment type="subcellular location">
    <subcellularLocation>
        <location evidence="1">Membrane</location>
    </subcellularLocation>
</comment>
<proteinExistence type="predicted"/>
<protein>
    <recommendedName>
        <fullName evidence="4">Bacterial surface antigen (D15) domain-containing protein</fullName>
    </recommendedName>
</protein>
<evidence type="ECO:0000256" key="1">
    <source>
        <dbReference type="ARBA" id="ARBA00004370"/>
    </source>
</evidence>
<gene>
    <name evidence="5" type="ORF">S03H2_46666</name>
</gene>
<reference evidence="5" key="1">
    <citation type="journal article" date="2014" name="Front. Microbiol.">
        <title>High frequency of phylogenetically diverse reductive dehalogenase-homologous genes in deep subseafloor sedimentary metagenomes.</title>
        <authorList>
            <person name="Kawai M."/>
            <person name="Futagami T."/>
            <person name="Toyoda A."/>
            <person name="Takaki Y."/>
            <person name="Nishi S."/>
            <person name="Hori S."/>
            <person name="Arai W."/>
            <person name="Tsubouchi T."/>
            <person name="Morono Y."/>
            <person name="Uchiyama I."/>
            <person name="Ito T."/>
            <person name="Fujiyama A."/>
            <person name="Inagaki F."/>
            <person name="Takami H."/>
        </authorList>
    </citation>
    <scope>NUCLEOTIDE SEQUENCE</scope>
    <source>
        <strain evidence="5">Expedition CK06-06</strain>
    </source>
</reference>
<accession>X1J794</accession>
<dbReference type="Pfam" id="PF01103">
    <property type="entry name" value="Omp85"/>
    <property type="match status" value="1"/>
</dbReference>
<comment type="caution">
    <text evidence="5">The sequence shown here is derived from an EMBL/GenBank/DDBJ whole genome shotgun (WGS) entry which is preliminary data.</text>
</comment>
<keyword evidence="2 3" id="KW-0472">Membrane</keyword>
<dbReference type="GO" id="GO:0019867">
    <property type="term" value="C:outer membrane"/>
    <property type="evidence" value="ECO:0007669"/>
    <property type="project" value="InterPro"/>
</dbReference>
<evidence type="ECO:0000256" key="2">
    <source>
        <dbReference type="ARBA" id="ARBA00023136"/>
    </source>
</evidence>
<name>X1J794_9ZZZZ</name>
<feature type="domain" description="Bacterial surface antigen (D15)" evidence="4">
    <location>
        <begin position="32"/>
        <end position="139"/>
    </location>
</feature>
<keyword evidence="3" id="KW-0812">Transmembrane</keyword>
<feature type="non-terminal residue" evidence="5">
    <location>
        <position position="1"/>
    </location>
</feature>
<feature type="transmembrane region" description="Helical" evidence="3">
    <location>
        <begin position="107"/>
        <end position="125"/>
    </location>
</feature>
<sequence length="142" mass="16893">ASRLTGGSISGRDKNMYTYKLIGYSGVRMRRQDELGELNYGRNMVLTNIEWRFPIVSDLNYYMWYMFPDFLFRSFYGVFFVDVGLAWNDEEPKLENSLYSYGVGLRFHTFILQTFPFSLNFIWAYSPVNDKTEFYFLFGPVF</sequence>
<dbReference type="InterPro" id="IPR000184">
    <property type="entry name" value="Bac_surfAg_D15"/>
</dbReference>